<keyword evidence="12" id="KW-1133">Transmembrane helix</keyword>
<dbReference type="Proteomes" id="UP000316621">
    <property type="component" value="Chromosome 7"/>
</dbReference>
<keyword evidence="3" id="KW-0052">Apoplast</keyword>
<evidence type="ECO:0000256" key="5">
    <source>
        <dbReference type="ARBA" id="ARBA00022723"/>
    </source>
</evidence>
<evidence type="ECO:0000256" key="4">
    <source>
        <dbReference type="ARBA" id="ARBA00022525"/>
    </source>
</evidence>
<keyword evidence="4" id="KW-0964">Secreted</keyword>
<dbReference type="PROSITE" id="PS00725">
    <property type="entry name" value="GERMIN"/>
    <property type="match status" value="1"/>
</dbReference>
<evidence type="ECO:0000313" key="15">
    <source>
        <dbReference type="Proteomes" id="UP000316621"/>
    </source>
</evidence>
<keyword evidence="5 9" id="KW-0479">Metal-binding</keyword>
<dbReference type="SMART" id="SM00835">
    <property type="entry name" value="Cupin_1"/>
    <property type="match status" value="1"/>
</dbReference>
<keyword evidence="12" id="KW-0812">Transmembrane</keyword>
<evidence type="ECO:0000256" key="1">
    <source>
        <dbReference type="ARBA" id="ARBA00004271"/>
    </source>
</evidence>
<evidence type="ECO:0000256" key="8">
    <source>
        <dbReference type="ARBA" id="ARBA00023211"/>
    </source>
</evidence>
<evidence type="ECO:0000313" key="14">
    <source>
        <dbReference type="EMBL" id="RZC68163.1"/>
    </source>
</evidence>
<keyword evidence="15" id="KW-1185">Reference proteome</keyword>
<feature type="binding site" evidence="10">
    <location>
        <position position="217"/>
    </location>
    <ligand>
        <name>Mn(2+)</name>
        <dbReference type="ChEBI" id="CHEBI:29035"/>
    </ligand>
</feature>
<dbReference type="InterPro" id="IPR019780">
    <property type="entry name" value="Germin_Mn-BS"/>
</dbReference>
<sequence>MVCEGDGKDGGAAVVGSNSARSSFSDPDPLQDFCVADLKSTTTVVLISAYNSQLPGIALLPLNLFASNPTIPNEILAKNLQVDVNVIAIIKSKFPMAAAKFSIKTTSSFFLVLCLSTILFFTLSCFSADPDPLQDFCVADLKSTTTVVNGFPCKPVSQVTSNDFFYSGLMNGSSTANPLGIGISPADVNNFPGVNTLGLAVARVDFAAGGYIPLHSHPRASEVIYIISGEIHIGFVSTTNVFYSKVLKSGELSIIPRGLVHSVSNAGQEKAVMIATFNSQQPGFAKIPSNLFASNPTIPNEILAKNFQVDVNVIAIIKSKFGNLIN</sequence>
<name>A0A4Y7K480_PAPSO</name>
<gene>
    <name evidence="14" type="ORF">C5167_031422</name>
</gene>
<proteinExistence type="inferred from homology"/>
<dbReference type="OMA" id="LPGQMFV"/>
<comment type="subcellular location">
    <subcellularLocation>
        <location evidence="1">Secreted</location>
        <location evidence="1">Extracellular space</location>
        <location evidence="1">Apoplast</location>
    </subcellularLocation>
</comment>
<feature type="binding site" evidence="9">
    <location>
        <position position="222"/>
    </location>
    <ligand>
        <name>oxalate</name>
        <dbReference type="ChEBI" id="CHEBI:30623"/>
    </ligand>
</feature>
<keyword evidence="8 9" id="KW-0464">Manganese</keyword>
<dbReference type="PRINTS" id="PR00325">
    <property type="entry name" value="GERMIN"/>
</dbReference>
<evidence type="ECO:0000259" key="13">
    <source>
        <dbReference type="SMART" id="SM00835"/>
    </source>
</evidence>
<evidence type="ECO:0000256" key="12">
    <source>
        <dbReference type="SAM" id="Phobius"/>
    </source>
</evidence>
<organism evidence="14 15">
    <name type="scientific">Papaver somniferum</name>
    <name type="common">Opium poppy</name>
    <dbReference type="NCBI Taxonomy" id="3469"/>
    <lineage>
        <taxon>Eukaryota</taxon>
        <taxon>Viridiplantae</taxon>
        <taxon>Streptophyta</taxon>
        <taxon>Embryophyta</taxon>
        <taxon>Tracheophyta</taxon>
        <taxon>Spermatophyta</taxon>
        <taxon>Magnoliopsida</taxon>
        <taxon>Ranunculales</taxon>
        <taxon>Papaveraceae</taxon>
        <taxon>Papaveroideae</taxon>
        <taxon>Papaver</taxon>
    </lineage>
</organism>
<evidence type="ECO:0000256" key="6">
    <source>
        <dbReference type="ARBA" id="ARBA00022729"/>
    </source>
</evidence>
<dbReference type="InterPro" id="IPR006045">
    <property type="entry name" value="Cupin_1"/>
</dbReference>
<dbReference type="FunFam" id="2.60.120.10:FF:000025">
    <property type="entry name" value="germin-like protein subfamily 2 member 1"/>
    <property type="match status" value="1"/>
</dbReference>
<dbReference type="GO" id="GO:0030145">
    <property type="term" value="F:manganese ion binding"/>
    <property type="evidence" value="ECO:0007669"/>
    <property type="project" value="InterPro"/>
</dbReference>
<dbReference type="Gene3D" id="2.60.120.10">
    <property type="entry name" value="Jelly Rolls"/>
    <property type="match status" value="2"/>
</dbReference>
<feature type="disulfide bond" evidence="11">
    <location>
        <begin position="137"/>
        <end position="153"/>
    </location>
</feature>
<evidence type="ECO:0000256" key="11">
    <source>
        <dbReference type="PIRSR" id="PIRSR601929-3"/>
    </source>
</evidence>
<dbReference type="GO" id="GO:0048046">
    <property type="term" value="C:apoplast"/>
    <property type="evidence" value="ECO:0007669"/>
    <property type="project" value="UniProtKB-SubCell"/>
</dbReference>
<feature type="binding site" evidence="10">
    <location>
        <position position="215"/>
    </location>
    <ligand>
        <name>Mn(2+)</name>
        <dbReference type="ChEBI" id="CHEBI:29035"/>
    </ligand>
</feature>
<feature type="transmembrane region" description="Helical" evidence="12">
    <location>
        <begin position="101"/>
        <end position="123"/>
    </location>
</feature>
<dbReference type="InterPro" id="IPR011051">
    <property type="entry name" value="RmlC_Cupin_sf"/>
</dbReference>
<evidence type="ECO:0000256" key="9">
    <source>
        <dbReference type="PIRSR" id="PIRSR601929-1"/>
    </source>
</evidence>
<evidence type="ECO:0000256" key="2">
    <source>
        <dbReference type="ARBA" id="ARBA00007456"/>
    </source>
</evidence>
<dbReference type="AlphaFoldDB" id="A0A4Y7K480"/>
<dbReference type="GO" id="GO:0009506">
    <property type="term" value="C:plasmodesma"/>
    <property type="evidence" value="ECO:0007669"/>
    <property type="project" value="UniProtKB-ARBA"/>
</dbReference>
<evidence type="ECO:0000256" key="10">
    <source>
        <dbReference type="PIRSR" id="PIRSR601929-2"/>
    </source>
</evidence>
<reference evidence="14 15" key="1">
    <citation type="journal article" date="2018" name="Science">
        <title>The opium poppy genome and morphinan production.</title>
        <authorList>
            <person name="Guo L."/>
            <person name="Winzer T."/>
            <person name="Yang X."/>
            <person name="Li Y."/>
            <person name="Ning Z."/>
            <person name="He Z."/>
            <person name="Teodor R."/>
            <person name="Lu Y."/>
            <person name="Bowser T.A."/>
            <person name="Graham I.A."/>
            <person name="Ye K."/>
        </authorList>
    </citation>
    <scope>NUCLEOTIDE SEQUENCE [LARGE SCALE GENOMIC DNA]</scope>
    <source>
        <strain evidence="15">cv. HN1</strain>
        <tissue evidence="14">Leaves</tissue>
    </source>
</reference>
<dbReference type="GO" id="GO:2000280">
    <property type="term" value="P:regulation of root development"/>
    <property type="evidence" value="ECO:0007669"/>
    <property type="project" value="UniProtKB-ARBA"/>
</dbReference>
<feature type="binding site" evidence="9">
    <location>
        <position position="217"/>
    </location>
    <ligand>
        <name>oxalate</name>
        <dbReference type="ChEBI" id="CHEBI:30623"/>
    </ligand>
</feature>
<dbReference type="EMBL" id="CM010721">
    <property type="protein sequence ID" value="RZC68163.1"/>
    <property type="molecule type" value="Genomic_DNA"/>
</dbReference>
<dbReference type="Pfam" id="PF00190">
    <property type="entry name" value="Cupin_1"/>
    <property type="match status" value="1"/>
</dbReference>
<dbReference type="PANTHER" id="PTHR31238">
    <property type="entry name" value="GERMIN-LIKE PROTEIN SUBFAMILY 3 MEMBER 3"/>
    <property type="match status" value="1"/>
</dbReference>
<keyword evidence="7 11" id="KW-1015">Disulfide bond</keyword>
<dbReference type="SUPFAM" id="SSF51182">
    <property type="entry name" value="RmlC-like cupins"/>
    <property type="match status" value="1"/>
</dbReference>
<dbReference type="CDD" id="cd02241">
    <property type="entry name" value="cupin_OxOx"/>
    <property type="match status" value="1"/>
</dbReference>
<protein>
    <recommendedName>
        <fullName evidence="13">Cupin type-1 domain-containing protein</fullName>
    </recommendedName>
</protein>
<dbReference type="GO" id="GO:0010497">
    <property type="term" value="P:plasmodesmata-mediated intercellular transport"/>
    <property type="evidence" value="ECO:0007669"/>
    <property type="project" value="UniProtKB-ARBA"/>
</dbReference>
<comment type="similarity">
    <text evidence="2">Belongs to the germin family.</text>
</comment>
<dbReference type="InterPro" id="IPR014710">
    <property type="entry name" value="RmlC-like_jellyroll"/>
</dbReference>
<accession>A0A4Y7K480</accession>
<keyword evidence="12" id="KW-0472">Membrane</keyword>
<dbReference type="Gramene" id="RZC68163">
    <property type="protein sequence ID" value="RZC68163"/>
    <property type="gene ID" value="C5167_031422"/>
</dbReference>
<evidence type="ECO:0000256" key="7">
    <source>
        <dbReference type="ARBA" id="ARBA00023157"/>
    </source>
</evidence>
<feature type="domain" description="Cupin type-1" evidence="13">
    <location>
        <begin position="167"/>
        <end position="315"/>
    </location>
</feature>
<keyword evidence="6" id="KW-0732">Signal</keyword>
<evidence type="ECO:0000256" key="3">
    <source>
        <dbReference type="ARBA" id="ARBA00022523"/>
    </source>
</evidence>
<feature type="binding site" evidence="10">
    <location>
        <position position="222"/>
    </location>
    <ligand>
        <name>Mn(2+)</name>
        <dbReference type="ChEBI" id="CHEBI:29035"/>
    </ligand>
</feature>
<dbReference type="InterPro" id="IPR001929">
    <property type="entry name" value="Germin"/>
</dbReference>
<feature type="binding site" evidence="10">
    <location>
        <position position="261"/>
    </location>
    <ligand>
        <name>Mn(2+)</name>
        <dbReference type="ChEBI" id="CHEBI:29035"/>
    </ligand>
</feature>